<dbReference type="CDD" id="cd03413">
    <property type="entry name" value="CbiK_C"/>
    <property type="match status" value="1"/>
</dbReference>
<dbReference type="Gene3D" id="3.40.50.1400">
    <property type="match status" value="2"/>
</dbReference>
<reference evidence="1" key="1">
    <citation type="submission" date="2022-12" db="EMBL/GenBank/DDBJ databases">
        <title>Peptostreptococcus.</title>
        <authorList>
            <person name="Lee S.H."/>
        </authorList>
    </citation>
    <scope>NUCLEOTIDE SEQUENCE</scope>
    <source>
        <strain evidence="1">CBA3647</strain>
    </source>
</reference>
<dbReference type="Pfam" id="PF06180">
    <property type="entry name" value="CbiK"/>
    <property type="match status" value="1"/>
</dbReference>
<dbReference type="EMBL" id="CP114052">
    <property type="protein sequence ID" value="WAW15103.1"/>
    <property type="molecule type" value="Genomic_DNA"/>
</dbReference>
<sequence length="267" mass="30796">MKNRKALLVISFGTSHPDTRKKTIEACEKLIKNNIKNYDFYSAWTSTMIIKKLSKNGEIIEYPSQTLQKLVKIGYKDILIQSLHIINGQEYEKLLEIIKIFRDKFDSIKIGRPLLSKLEDYDEVVDFIEEVTKYDNIENKLDTATLWMGHGTEHTAHSSYAGLEYRLRKREIKSYIGTVEGHPSIEDVIYFMKKDGINKVNLRPFLLVAGDHAKNDMAGQDENSWLNRLKAEGFKVKVHMEGIGEFEKIQNIFLNHTLEALGGIDEQ</sequence>
<proteinExistence type="predicted"/>
<dbReference type="PIRSF" id="PIRSF033579">
    <property type="entry name" value="Anaer_Co_chel"/>
    <property type="match status" value="1"/>
</dbReference>
<dbReference type="SUPFAM" id="SSF53800">
    <property type="entry name" value="Chelatase"/>
    <property type="match status" value="1"/>
</dbReference>
<dbReference type="CDD" id="cd03412">
    <property type="entry name" value="CbiK_N"/>
    <property type="match status" value="1"/>
</dbReference>
<evidence type="ECO:0000313" key="2">
    <source>
        <dbReference type="Proteomes" id="UP001164187"/>
    </source>
</evidence>
<dbReference type="Proteomes" id="UP001164187">
    <property type="component" value="Chromosome"/>
</dbReference>
<name>A0ABY7JNZ8_9FIRM</name>
<evidence type="ECO:0000313" key="1">
    <source>
        <dbReference type="EMBL" id="WAW15103.1"/>
    </source>
</evidence>
<dbReference type="InterPro" id="IPR010388">
    <property type="entry name" value="Anaerobic_Co-chelatase"/>
</dbReference>
<gene>
    <name evidence="1" type="ORF">O0R46_01250</name>
</gene>
<dbReference type="RefSeq" id="WP_269311796.1">
    <property type="nucleotide sequence ID" value="NZ_CP114052.1"/>
</dbReference>
<accession>A0ABY7JNZ8</accession>
<keyword evidence="2" id="KW-1185">Reference proteome</keyword>
<protein>
    <submittedName>
        <fullName evidence="1">Sirohydrochlorin cobaltochelatase</fullName>
    </submittedName>
</protein>
<organism evidence="1 2">
    <name type="scientific">Peptostreptococcus equinus</name>
    <dbReference type="NCBI Taxonomy" id="3003601"/>
    <lineage>
        <taxon>Bacteria</taxon>
        <taxon>Bacillati</taxon>
        <taxon>Bacillota</taxon>
        <taxon>Clostridia</taxon>
        <taxon>Peptostreptococcales</taxon>
        <taxon>Peptostreptococcaceae</taxon>
        <taxon>Peptostreptococcus</taxon>
    </lineage>
</organism>